<feature type="transmembrane region" description="Helical" evidence="6">
    <location>
        <begin position="205"/>
        <end position="230"/>
    </location>
</feature>
<dbReference type="GO" id="GO:0005886">
    <property type="term" value="C:plasma membrane"/>
    <property type="evidence" value="ECO:0007669"/>
    <property type="project" value="UniProtKB-SubCell"/>
</dbReference>
<evidence type="ECO:0000256" key="6">
    <source>
        <dbReference type="SAM" id="Phobius"/>
    </source>
</evidence>
<dbReference type="PANTHER" id="PTHR30250:SF11">
    <property type="entry name" value="O-ANTIGEN TRANSPORTER-RELATED"/>
    <property type="match status" value="1"/>
</dbReference>
<feature type="transmembrane region" description="Helical" evidence="6">
    <location>
        <begin position="164"/>
        <end position="185"/>
    </location>
</feature>
<dbReference type="EMBL" id="UNQJ01000001">
    <property type="protein sequence ID" value="SYZ32512.1"/>
    <property type="molecule type" value="Genomic_DNA"/>
</dbReference>
<evidence type="ECO:0000256" key="4">
    <source>
        <dbReference type="ARBA" id="ARBA00022989"/>
    </source>
</evidence>
<feature type="transmembrane region" description="Helical" evidence="6">
    <location>
        <begin position="285"/>
        <end position="308"/>
    </location>
</feature>
<evidence type="ECO:0000313" key="7">
    <source>
        <dbReference type="EMBL" id="RLP08625.1"/>
    </source>
</evidence>
<evidence type="ECO:0000256" key="5">
    <source>
        <dbReference type="ARBA" id="ARBA00023136"/>
    </source>
</evidence>
<sequence>MASASAAVSTLLITIVAARSLVTDGDAAPYASFVVFWSLLFGFYGVVNGMYNETTRAVNSRGPGPGLESASQSGVPVFRVGLLLSACTALATVLTSPWWGPRLVADSMPHVVYLVAAGLILYGLYQTWLGAASGLNDWPVFSWLMILDAAGRLGFVIAAAVLGAGLLCTEAACVLASLTWVLLLVPMRRGRRILRARADVGCGRFLHNCLLSMVSSTSTAILVTAFPTIIKLTSPDEEAGLLAGTITAISLTRSPIMIPLLAFQGVAITAFLSRRGSLMRALAKPLVLVGALGVICAALMVIVGPWVLRVLYDPSLVATGATFAGLTLAAVPLAFITLTGAATVAASAHRWFSAGWFAAALVSTLLMFLPFSLPVRACIALSTGPLAGAMVHLIGLHRTA</sequence>
<dbReference type="Proteomes" id="UP000279336">
    <property type="component" value="Unassembled WGS sequence"/>
</dbReference>
<feature type="transmembrane region" description="Helical" evidence="6">
    <location>
        <begin position="351"/>
        <end position="373"/>
    </location>
</feature>
<keyword evidence="5 6" id="KW-0472">Membrane</keyword>
<feature type="transmembrane region" description="Helical" evidence="6">
    <location>
        <begin position="379"/>
        <end position="396"/>
    </location>
</feature>
<reference evidence="9" key="2">
    <citation type="submission" date="2018-08" db="EMBL/GenBank/DDBJ databases">
        <authorList>
            <person name="Hornung B."/>
        </authorList>
    </citation>
    <scope>NUCLEOTIDE SEQUENCE [LARGE SCALE GENOMIC DNA]</scope>
</reference>
<feature type="transmembrane region" description="Helical" evidence="6">
    <location>
        <begin position="256"/>
        <end position="273"/>
    </location>
</feature>
<evidence type="ECO:0000313" key="10">
    <source>
        <dbReference type="Proteomes" id="UP000279336"/>
    </source>
</evidence>
<protein>
    <recommendedName>
        <fullName evidence="11">Polysaccharide biosynthesis protein</fullName>
    </recommendedName>
</protein>
<dbReference type="InterPro" id="IPR050833">
    <property type="entry name" value="Poly_Biosynth_Transport"/>
</dbReference>
<accession>A0A383S4M7</accession>
<evidence type="ECO:0000256" key="1">
    <source>
        <dbReference type="ARBA" id="ARBA00004651"/>
    </source>
</evidence>
<proteinExistence type="predicted"/>
<evidence type="ECO:0000256" key="2">
    <source>
        <dbReference type="ARBA" id="ARBA00022475"/>
    </source>
</evidence>
<keyword evidence="3 6" id="KW-0812">Transmembrane</keyword>
<dbReference type="OrthoDB" id="4382106at2"/>
<dbReference type="AlphaFoldDB" id="A0A383S4M7"/>
<keyword evidence="2" id="KW-1003">Cell membrane</keyword>
<evidence type="ECO:0000256" key="3">
    <source>
        <dbReference type="ARBA" id="ARBA00022692"/>
    </source>
</evidence>
<feature type="transmembrane region" description="Helical" evidence="6">
    <location>
        <begin position="77"/>
        <end position="99"/>
    </location>
</feature>
<name>A0A383S4M7_9ACTN</name>
<evidence type="ECO:0000313" key="9">
    <source>
        <dbReference type="Proteomes" id="UP000263928"/>
    </source>
</evidence>
<gene>
    <name evidence="7" type="ORF">D7U36_09295</name>
    <name evidence="8" type="ORF">PROPAUS_0393</name>
</gene>
<evidence type="ECO:0000313" key="8">
    <source>
        <dbReference type="EMBL" id="SYZ32512.1"/>
    </source>
</evidence>
<evidence type="ECO:0008006" key="11">
    <source>
        <dbReference type="Google" id="ProtNLM"/>
    </source>
</evidence>
<feature type="transmembrane region" description="Helical" evidence="6">
    <location>
        <begin position="28"/>
        <end position="47"/>
    </location>
</feature>
<reference evidence="8" key="1">
    <citation type="submission" date="2018-08" db="EMBL/GenBank/DDBJ databases">
        <authorList>
            <person name="Ferrada E.E."/>
            <person name="Latorre B.A."/>
        </authorList>
    </citation>
    <scope>NUCLEOTIDE SEQUENCE [LARGE SCALE GENOMIC DNA]</scope>
    <source>
        <strain evidence="8">Propionibacterium_australiense1</strain>
    </source>
</reference>
<dbReference type="EMBL" id="RCIW01000013">
    <property type="protein sequence ID" value="RLP08625.1"/>
    <property type="molecule type" value="Genomic_DNA"/>
</dbReference>
<dbReference type="RefSeq" id="WP_119160846.1">
    <property type="nucleotide sequence ID" value="NZ_LR134442.1"/>
</dbReference>
<feature type="transmembrane region" description="Helical" evidence="6">
    <location>
        <begin position="111"/>
        <end position="128"/>
    </location>
</feature>
<reference evidence="7 10" key="3">
    <citation type="submission" date="2018-10" db="EMBL/GenBank/DDBJ databases">
        <title>Propionibacterium australiense Genome Sequencing and Assembly.</title>
        <authorList>
            <person name="Bernier A.-M."/>
            <person name="Bernard K."/>
        </authorList>
    </citation>
    <scope>NUCLEOTIDE SEQUENCE [LARGE SCALE GENOMIC DNA]</scope>
    <source>
        <strain evidence="7 10">NML98A078</strain>
    </source>
</reference>
<comment type="subcellular location">
    <subcellularLocation>
        <location evidence="1">Cell membrane</location>
        <topology evidence="1">Multi-pass membrane protein</topology>
    </subcellularLocation>
</comment>
<feature type="transmembrane region" description="Helical" evidence="6">
    <location>
        <begin position="320"/>
        <end position="344"/>
    </location>
</feature>
<dbReference type="Proteomes" id="UP000263928">
    <property type="component" value="Unassembled WGS sequence"/>
</dbReference>
<keyword evidence="4 6" id="KW-1133">Transmembrane helix</keyword>
<organism evidence="8 9">
    <name type="scientific">Propionibacterium australiense</name>
    <dbReference type="NCBI Taxonomy" id="119981"/>
    <lineage>
        <taxon>Bacteria</taxon>
        <taxon>Bacillati</taxon>
        <taxon>Actinomycetota</taxon>
        <taxon>Actinomycetes</taxon>
        <taxon>Propionibacteriales</taxon>
        <taxon>Propionibacteriaceae</taxon>
        <taxon>Propionibacterium</taxon>
    </lineage>
</organism>
<dbReference type="PANTHER" id="PTHR30250">
    <property type="entry name" value="PST FAMILY PREDICTED COLANIC ACID TRANSPORTER"/>
    <property type="match status" value="1"/>
</dbReference>
<keyword evidence="9" id="KW-1185">Reference proteome</keyword>